<organism evidence="3 4">
    <name type="scientific">Gemella haemolysans</name>
    <dbReference type="NCBI Taxonomy" id="1379"/>
    <lineage>
        <taxon>Bacteria</taxon>
        <taxon>Bacillati</taxon>
        <taxon>Bacillota</taxon>
        <taxon>Bacilli</taxon>
        <taxon>Bacillales</taxon>
        <taxon>Gemellaceae</taxon>
        <taxon>Gemella</taxon>
    </lineage>
</organism>
<sequence>MLFNRQGLQQKNWRMVKKGKHILFGCSLFFVVGAVNISGPQVTYAGDVSVLETVAKQEKNSNVGEENPNAGIPTLEKEKQTQSSSNKRTEKITASETVGGSTVKIEVTKKKVNKKELEDLVAKIKKADISKKTEKSAEKLNLILSSAEKTLDDLEITQEEIDKEVKALKEAFDKLEDKPKEDKKSEAKEKVESKKEEKLNFEKNTKEKQQENTTEDVVRKYNEKITKVTETVTEVHSIANQINYEFSDAEKELVKTAENLSTARNSDKNNEETIQKLLKEVIYLRNKVANRMTREHSGKRDPRNGKVIDGKDESRFRAITLTPIANMYEGSNVLVNENKKDVTYYNGDTIFSVIQVSGKRGAGEPIVRYSYGKKKGEEDPTPYYIKRVGIINGLEQLTGAKVRIAYKDFQTGAKREVEITSQYWNVNNPDIQMAFVGTIGNGGNVRPGTYYIKLGANGTNKEATITYKFIIKSQSERNTVRDLTPTYVDDVRHLTEAEKTALIEKFKAEHPDVVNRSHHIDFDRAEVSSDGATMTIYFKDGFDTKTIQTNAKNDVEAKYPNFTTLVGEPHEFYKNPRNLVKSKTNHEVPQTARVTWKTPFDFSQPGTKNAVVTVSYDNGVTKDVTTPYTVLDFIGKQDKSIFQNQSGELGDARSYIKLSNGTDPATDLTIRWKGGSSVDTSAQGTQRKEIEILRGNTVMKTVTIPVAIVDDIKPTITAPDSVLLTRAEGLPSNISIDAQDNARGIGLRDANPIAVENLANPLRYNPSTKRIELSGVIPNNFQRTQATIKAVDKNGNTATKTITFNVQAQTDKYNAVANPQKQTVSYDARPNAGSSVNKNGLPVGTTYTWATTPSTTTGPGDKAGVVTVSYPDGSTDTVNVTITVRKLSDEHEPTGTKIVRNQNVPVTNNDLKAAVNVNNNGNSKVKSVTPVSSISTANAGMQTIRATVTYLDNTTDSVEIPLEVKDVIGPTIQTPTNGQNWDLIALDRTLPEIKVATTDNLGGSGIKSTTVTGLPNFLVYDEATKTIKFKNDVQEVTKLPVGQDSKTYNATIQVTDNANNPSQRQITITVKSMTTKYNALPSGQKQTVSYGVTPDAGTSINKNGLPADTRYTWATTPSTTTGPGDKVGVVTVTYPDDSIDTVNVTVNVRRLADEYVPTGTKITREQNTAVTNDDLKAAVTISNNGNNKVKSVTPTGTISTAEFGNKTINATVTYLDDTTDSVTIPLEVRDVTKPTIQTPTDRQNWDLIALDRTLPEIKVAATDNPGGSGIKSTTVTGLPNFLTYDEATKTIKFKNGVQEVTKLPAGTDVQTHNITITVTDNANNSNSAQVTITVKSMTTKYDATANSEKQTVSYGATPDAATSVNKTNLPAGTTYIWATTPSTTTGPGDKAGVVTVTYPDGSKDTVNVTVNVKGQADTYTPEPKEQTVDNGVVPKAEDSIENVKDLPSGTTFTWQGGAPSTTEKGDHPGTVLVSYPDGTSETVQVVVKVREQKDTYTPEPKEQTVDNGVVPKAEDSIENVKDLPSGTTFTWQGGAPSTTEKGDHPGTVLVSYPDGTSEEVPVKVNVRQSNEKGIPEVQRALPEYTDPVGTSSTDGEGNEITPPTVEIPEYTDPVGTSSTDGEGNEITPPTVEIPEYTDPVGTSSTDGEGNEITPPTAEVPEYTGGVNGDPEAQSMLPEFVGGVNGEPEAQPMLPEFSGGVNGDPEVQSTLPEFAGGVNGDPEVQQVLPEFAGGVNGDPEVQLALLEFSGGVNGDPEAHPTLPEFNGGVNGDPEVQPMLPEFNGGVNGESEAHPTLPEFNGEVNGDPEVQSALPEYTGGVNDESEILSSFRDKTSNVATKRLANTGQSQNNSELAGLGLVIVGLFAAIKRRKNEEE</sequence>
<evidence type="ECO:0000313" key="4">
    <source>
        <dbReference type="Proteomes" id="UP000070355"/>
    </source>
</evidence>
<feature type="domain" description="Rib" evidence="2">
    <location>
        <begin position="1492"/>
        <end position="1567"/>
    </location>
</feature>
<feature type="domain" description="Rib" evidence="2">
    <location>
        <begin position="562"/>
        <end position="631"/>
    </location>
</feature>
<feature type="domain" description="Rib" evidence="2">
    <location>
        <begin position="1152"/>
        <end position="1230"/>
    </location>
</feature>
<feature type="region of interest" description="Disordered" evidence="1">
    <location>
        <begin position="1521"/>
        <end position="1546"/>
    </location>
</feature>
<gene>
    <name evidence="3" type="ORF">HMPREF3186_01532</name>
</gene>
<feature type="region of interest" description="Disordered" evidence="1">
    <location>
        <begin position="1582"/>
        <end position="1662"/>
    </location>
</feature>
<dbReference type="GO" id="GO:0016020">
    <property type="term" value="C:membrane"/>
    <property type="evidence" value="ECO:0007669"/>
    <property type="project" value="InterPro"/>
</dbReference>
<comment type="caution">
    <text evidence="3">The sequence shown here is derived from an EMBL/GenBank/DDBJ whole genome shotgun (WGS) entry which is preliminary data.</text>
</comment>
<name>A0A133ZR72_9BACL</name>
<dbReference type="Pfam" id="PF05345">
    <property type="entry name" value="He_PIG"/>
    <property type="match status" value="1"/>
</dbReference>
<dbReference type="PATRIC" id="fig|1379.3.peg.1521"/>
<dbReference type="InterPro" id="IPR012706">
    <property type="entry name" value="Rib_alpha_Esp_rpt"/>
</dbReference>
<feature type="domain" description="Rib" evidence="2">
    <location>
        <begin position="1081"/>
        <end position="1149"/>
    </location>
</feature>
<feature type="region of interest" description="Disordered" evidence="1">
    <location>
        <begin position="177"/>
        <end position="216"/>
    </location>
</feature>
<dbReference type="Gene3D" id="1.20.1270.90">
    <property type="entry name" value="AF1782-like"/>
    <property type="match status" value="1"/>
</dbReference>
<evidence type="ECO:0000256" key="1">
    <source>
        <dbReference type="SAM" id="MobiDB-lite"/>
    </source>
</evidence>
<dbReference type="GO" id="GO:0005509">
    <property type="term" value="F:calcium ion binding"/>
    <property type="evidence" value="ECO:0007669"/>
    <property type="project" value="InterPro"/>
</dbReference>
<feature type="region of interest" description="Disordered" evidence="1">
    <location>
        <begin position="58"/>
        <end position="95"/>
    </location>
</feature>
<dbReference type="InterPro" id="IPR059115">
    <property type="entry name" value="Rib"/>
</dbReference>
<feature type="compositionally biased region" description="Polar residues" evidence="1">
    <location>
        <begin position="1448"/>
        <end position="1462"/>
    </location>
</feature>
<feature type="domain" description="Rib" evidence="2">
    <location>
        <begin position="1415"/>
        <end position="1490"/>
    </location>
</feature>
<dbReference type="Proteomes" id="UP000070355">
    <property type="component" value="Unassembled WGS sequence"/>
</dbReference>
<dbReference type="NCBIfam" id="NF043031">
    <property type="entry name" value="SIALI-17"/>
    <property type="match status" value="1"/>
</dbReference>
<feature type="region of interest" description="Disordered" evidence="1">
    <location>
        <begin position="1446"/>
        <end position="1476"/>
    </location>
</feature>
<feature type="domain" description="Rib" evidence="2">
    <location>
        <begin position="809"/>
        <end position="885"/>
    </location>
</feature>
<proteinExistence type="predicted"/>
<evidence type="ECO:0000259" key="2">
    <source>
        <dbReference type="Pfam" id="PF08428"/>
    </source>
</evidence>
<dbReference type="InterPro" id="IPR015919">
    <property type="entry name" value="Cadherin-like_sf"/>
</dbReference>
<accession>A0A133ZR72</accession>
<feature type="domain" description="Rib" evidence="2">
    <location>
        <begin position="889"/>
        <end position="966"/>
    </location>
</feature>
<dbReference type="Gene3D" id="2.60.40.10">
    <property type="entry name" value="Immunoglobulins"/>
    <property type="match status" value="2"/>
</dbReference>
<reference evidence="4" key="1">
    <citation type="submission" date="2016-01" db="EMBL/GenBank/DDBJ databases">
        <authorList>
            <person name="Mitreva M."/>
            <person name="Pepin K.H."/>
            <person name="Mihindukulasuriya K.A."/>
            <person name="Fulton R."/>
            <person name="Fronick C."/>
            <person name="O'Laughlin M."/>
            <person name="Miner T."/>
            <person name="Herter B."/>
            <person name="Rosa B.A."/>
            <person name="Cordes M."/>
            <person name="Tomlinson C."/>
            <person name="Wollam A."/>
            <person name="Palsikar V.B."/>
            <person name="Mardis E.R."/>
            <person name="Wilson R.K."/>
        </authorList>
    </citation>
    <scope>NUCLEOTIDE SEQUENCE [LARGE SCALE GENOMIC DNA]</scope>
    <source>
        <strain evidence="4">DNF01167</strain>
    </source>
</reference>
<dbReference type="RefSeq" id="WP_060914602.1">
    <property type="nucleotide sequence ID" value="NZ_KQ959987.1"/>
</dbReference>
<dbReference type="OrthoDB" id="2417389at2"/>
<feature type="domain" description="Rib" evidence="2">
    <location>
        <begin position="1346"/>
        <end position="1413"/>
    </location>
</feature>
<dbReference type="Gene3D" id="3.10.20.890">
    <property type="match status" value="1"/>
</dbReference>
<dbReference type="EMBL" id="LSDC01000110">
    <property type="protein sequence ID" value="KXB57923.1"/>
    <property type="molecule type" value="Genomic_DNA"/>
</dbReference>
<dbReference type="InterPro" id="IPR049964">
    <property type="entry name" value="NanA_rpt"/>
</dbReference>
<dbReference type="Pfam" id="PF08428">
    <property type="entry name" value="Rib"/>
    <property type="match status" value="8"/>
</dbReference>
<evidence type="ECO:0000313" key="3">
    <source>
        <dbReference type="EMBL" id="KXB57923.1"/>
    </source>
</evidence>
<dbReference type="NCBIfam" id="TIGR02331">
    <property type="entry name" value="rib_alpha"/>
    <property type="match status" value="5"/>
</dbReference>
<feature type="compositionally biased region" description="Polar residues" evidence="1">
    <location>
        <begin position="1525"/>
        <end position="1539"/>
    </location>
</feature>
<dbReference type="STRING" id="1379.HMPREF3186_01532"/>
<dbReference type="InterPro" id="IPR013783">
    <property type="entry name" value="Ig-like_fold"/>
</dbReference>
<dbReference type="NCBIfam" id="TIGR01167">
    <property type="entry name" value="LPXTG_anchor"/>
    <property type="match status" value="1"/>
</dbReference>
<dbReference type="SUPFAM" id="SSF49313">
    <property type="entry name" value="Cadherin-like"/>
    <property type="match status" value="1"/>
</dbReference>
<protein>
    <submittedName>
        <fullName evidence="3">LPXTG-motif protein cell wall anchor domain protein</fullName>
    </submittedName>
</protein>